<sequence>MIKIGKKFLIKLFLESCSNQWDPKSPTLPRHPPNNGRNERFHELEKAIKAKKQRDGPKLPGQYFLGVLCLCLLFPLTHDFSDLKGDQECKARWAHVRDYYKRKQGKPGTGSTGEAAKRRAVLLSFLDDKNLWKKRVSVM</sequence>
<dbReference type="Proteomes" id="UP000827092">
    <property type="component" value="Unassembled WGS sequence"/>
</dbReference>
<name>A0AAV6TSK1_9ARAC</name>
<reference evidence="1 2" key="1">
    <citation type="journal article" date="2022" name="Nat. Ecol. Evol.">
        <title>A masculinizing supergene underlies an exaggerated male reproductive morph in a spider.</title>
        <authorList>
            <person name="Hendrickx F."/>
            <person name="De Corte Z."/>
            <person name="Sonet G."/>
            <person name="Van Belleghem S.M."/>
            <person name="Kostlbacher S."/>
            <person name="Vangestel C."/>
        </authorList>
    </citation>
    <scope>NUCLEOTIDE SEQUENCE [LARGE SCALE GENOMIC DNA]</scope>
    <source>
        <strain evidence="1">W744_W776</strain>
    </source>
</reference>
<evidence type="ECO:0000313" key="1">
    <source>
        <dbReference type="EMBL" id="KAG8174728.1"/>
    </source>
</evidence>
<evidence type="ECO:0008006" key="3">
    <source>
        <dbReference type="Google" id="ProtNLM"/>
    </source>
</evidence>
<protein>
    <recommendedName>
        <fullName evidence="3">MADF domain-containing protein</fullName>
    </recommendedName>
</protein>
<comment type="caution">
    <text evidence="1">The sequence shown here is derived from an EMBL/GenBank/DDBJ whole genome shotgun (WGS) entry which is preliminary data.</text>
</comment>
<dbReference type="AlphaFoldDB" id="A0AAV6TSK1"/>
<gene>
    <name evidence="1" type="ORF">JTE90_014290</name>
</gene>
<accession>A0AAV6TSK1</accession>
<organism evidence="1 2">
    <name type="scientific">Oedothorax gibbosus</name>
    <dbReference type="NCBI Taxonomy" id="931172"/>
    <lineage>
        <taxon>Eukaryota</taxon>
        <taxon>Metazoa</taxon>
        <taxon>Ecdysozoa</taxon>
        <taxon>Arthropoda</taxon>
        <taxon>Chelicerata</taxon>
        <taxon>Arachnida</taxon>
        <taxon>Araneae</taxon>
        <taxon>Araneomorphae</taxon>
        <taxon>Entelegynae</taxon>
        <taxon>Araneoidea</taxon>
        <taxon>Linyphiidae</taxon>
        <taxon>Erigoninae</taxon>
        <taxon>Oedothorax</taxon>
    </lineage>
</organism>
<dbReference type="EMBL" id="JAFNEN010001162">
    <property type="protein sequence ID" value="KAG8174728.1"/>
    <property type="molecule type" value="Genomic_DNA"/>
</dbReference>
<evidence type="ECO:0000313" key="2">
    <source>
        <dbReference type="Proteomes" id="UP000827092"/>
    </source>
</evidence>
<keyword evidence="2" id="KW-1185">Reference proteome</keyword>
<proteinExistence type="predicted"/>